<accession>A0A5K3EYT9</accession>
<dbReference type="WBParaSite" id="MCU_004089-RA">
    <property type="protein sequence ID" value="MCU_004089-RA"/>
    <property type="gene ID" value="MCU_004089"/>
</dbReference>
<keyword evidence="1" id="KW-0472">Membrane</keyword>
<protein>
    <submittedName>
        <fullName evidence="2">Uncharacterized protein</fullName>
    </submittedName>
</protein>
<evidence type="ECO:0000256" key="1">
    <source>
        <dbReference type="SAM" id="Phobius"/>
    </source>
</evidence>
<keyword evidence="1" id="KW-1133">Transmembrane helix</keyword>
<reference evidence="2" key="1">
    <citation type="submission" date="2019-11" db="UniProtKB">
        <authorList>
            <consortium name="WormBaseParasite"/>
        </authorList>
    </citation>
    <scope>IDENTIFICATION</scope>
</reference>
<name>A0A5K3EYT9_MESCO</name>
<keyword evidence="1" id="KW-0812">Transmembrane</keyword>
<feature type="transmembrane region" description="Helical" evidence="1">
    <location>
        <begin position="68"/>
        <end position="89"/>
    </location>
</feature>
<sequence>MPLERRKIEDWLRAVWSNIYLASAPTNADYPSPRMKEAGETELALLTIHKPESHIRLHLSDCTTLTTPFIICHFSNLSISAWLYIFLVCPWNAKRQRIG</sequence>
<dbReference type="AlphaFoldDB" id="A0A5K3EYT9"/>
<organism evidence="2">
    <name type="scientific">Mesocestoides corti</name>
    <name type="common">Flatworm</name>
    <dbReference type="NCBI Taxonomy" id="53468"/>
    <lineage>
        <taxon>Eukaryota</taxon>
        <taxon>Metazoa</taxon>
        <taxon>Spiralia</taxon>
        <taxon>Lophotrochozoa</taxon>
        <taxon>Platyhelminthes</taxon>
        <taxon>Cestoda</taxon>
        <taxon>Eucestoda</taxon>
        <taxon>Cyclophyllidea</taxon>
        <taxon>Mesocestoididae</taxon>
        <taxon>Mesocestoides</taxon>
    </lineage>
</organism>
<evidence type="ECO:0000313" key="2">
    <source>
        <dbReference type="WBParaSite" id="MCU_004089-RA"/>
    </source>
</evidence>
<proteinExistence type="predicted"/>